<evidence type="ECO:0000313" key="4">
    <source>
        <dbReference type="RefSeq" id="XP_020089607.1"/>
    </source>
</evidence>
<dbReference type="OrthoDB" id="635399at2759"/>
<reference evidence="4 5" key="2">
    <citation type="submission" date="2025-04" db="UniProtKB">
        <authorList>
            <consortium name="RefSeq"/>
        </authorList>
    </citation>
    <scope>IDENTIFICATION</scope>
    <source>
        <tissue evidence="4 5">Leaf</tissue>
    </source>
</reference>
<proteinExistence type="predicted"/>
<dbReference type="EMBL" id="LSRQ01008280">
    <property type="protein sequence ID" value="OAY64093.1"/>
    <property type="molecule type" value="Genomic_DNA"/>
</dbReference>
<sequence length="230" mass="25650">MESGLDEMELINSCGAKVHDSICLELAKLLDKAALIIPTIESARPGGRLGIQELCSLNNTVEKGKLILQHCTECSKLYLAITGESILSRCERIRNSLNQSLCQIQNLVPPLVGAKITEVLDYLRDAKFIINSTEEEAGKALLELLRQTDSGEEHEFATFQIVASKLSLTSPRDISIERRSTKNLLDKFRGADPQKEKILKYFLYLLKKYGNNISSESSNCETKQFGARID</sequence>
<dbReference type="RefSeq" id="XP_020089609.1">
    <property type="nucleotide sequence ID" value="XM_020234020.1"/>
</dbReference>
<dbReference type="RefSeq" id="XP_020089608.1">
    <property type="nucleotide sequence ID" value="XM_020234019.1"/>
</dbReference>
<evidence type="ECO:0000313" key="2">
    <source>
        <dbReference type="Proteomes" id="UP000092600"/>
    </source>
</evidence>
<dbReference type="GeneID" id="109711110"/>
<accession>A0A199UH75</accession>
<reference evidence="1 2" key="1">
    <citation type="journal article" date="2016" name="DNA Res.">
        <title>The draft genome of MD-2 pineapple using hybrid error correction of long reads.</title>
        <authorList>
            <person name="Redwan R.M."/>
            <person name="Saidin A."/>
            <person name="Kumar S.V."/>
        </authorList>
    </citation>
    <scope>NUCLEOTIDE SEQUENCE [LARGE SCALE GENOMIC DNA]</scope>
    <source>
        <strain evidence="2">cv. MD2</strain>
        <tissue evidence="1">Leaf</tissue>
    </source>
</reference>
<evidence type="ECO:0000313" key="1">
    <source>
        <dbReference type="EMBL" id="OAY64093.1"/>
    </source>
</evidence>
<evidence type="ECO:0000313" key="5">
    <source>
        <dbReference type="RefSeq" id="XP_020089608.1"/>
    </source>
</evidence>
<protein>
    <submittedName>
        <fullName evidence="1 4 5">U-box domain-containing protein 6</fullName>
    </submittedName>
</protein>
<organism evidence="1 2">
    <name type="scientific">Ananas comosus</name>
    <name type="common">Pineapple</name>
    <name type="synonym">Ananas ananas</name>
    <dbReference type="NCBI Taxonomy" id="4615"/>
    <lineage>
        <taxon>Eukaryota</taxon>
        <taxon>Viridiplantae</taxon>
        <taxon>Streptophyta</taxon>
        <taxon>Embryophyta</taxon>
        <taxon>Tracheophyta</taxon>
        <taxon>Spermatophyta</taxon>
        <taxon>Magnoliopsida</taxon>
        <taxon>Liliopsida</taxon>
        <taxon>Poales</taxon>
        <taxon>Bromeliaceae</taxon>
        <taxon>Bromelioideae</taxon>
        <taxon>Ananas</taxon>
    </lineage>
</organism>
<evidence type="ECO:0000313" key="6">
    <source>
        <dbReference type="RefSeq" id="XP_020089609.1"/>
    </source>
</evidence>
<evidence type="ECO:0000313" key="3">
    <source>
        <dbReference type="Proteomes" id="UP000515123"/>
    </source>
</evidence>
<dbReference type="RefSeq" id="XP_020089607.1">
    <property type="nucleotide sequence ID" value="XM_020234018.1"/>
</dbReference>
<name>A0A199UH75_ANACO</name>
<keyword evidence="3" id="KW-1185">Reference proteome</keyword>
<dbReference type="Proteomes" id="UP000092600">
    <property type="component" value="Unassembled WGS sequence"/>
</dbReference>
<gene>
    <name evidence="4 5 6" type="primary">LOC109711110</name>
    <name evidence="1" type="ORF">ACMD2_15322</name>
</gene>
<dbReference type="Proteomes" id="UP000515123">
    <property type="component" value="Linkage group 5"/>
</dbReference>
<dbReference type="STRING" id="4615.A0A199UH75"/>
<dbReference type="AlphaFoldDB" id="A0A199UH75"/>